<reference evidence="7 8" key="1">
    <citation type="submission" date="2015-04" db="EMBL/GenBank/DDBJ databases">
        <title>Complete Genome Sequence of Kosmotoga pacifica SLHLJ1.</title>
        <authorList>
            <person name="Jiang L.J."/>
            <person name="Shao Z.Z."/>
            <person name="Jebbar M."/>
        </authorList>
    </citation>
    <scope>NUCLEOTIDE SEQUENCE [LARGE SCALE GENOMIC DNA]</scope>
    <source>
        <strain evidence="7 8">SLHLJ1</strain>
    </source>
</reference>
<keyword evidence="2 5" id="KW-0812">Transmembrane</keyword>
<organism evidence="7 8">
    <name type="scientific">Kosmotoga pacifica</name>
    <dbReference type="NCBI Taxonomy" id="1330330"/>
    <lineage>
        <taxon>Bacteria</taxon>
        <taxon>Thermotogati</taxon>
        <taxon>Thermotogota</taxon>
        <taxon>Thermotogae</taxon>
        <taxon>Kosmotogales</taxon>
        <taxon>Kosmotogaceae</taxon>
        <taxon>Kosmotoga</taxon>
    </lineage>
</organism>
<dbReference type="RefSeq" id="WP_047754919.1">
    <property type="nucleotide sequence ID" value="NZ_CAJUHA010000006.1"/>
</dbReference>
<keyword evidence="4 5" id="KW-0472">Membrane</keyword>
<dbReference type="GO" id="GO:0016020">
    <property type="term" value="C:membrane"/>
    <property type="evidence" value="ECO:0007669"/>
    <property type="project" value="UniProtKB-SubCell"/>
</dbReference>
<sequence>MFRRILANVVKDIKLGWRSYFFLIVIGVAFAYFLLISFVIPENIEEELKLVIYDEAGTMSIPQSENLIIVGSRENLEKEMEKDFNIIGVIIRASENLGVELVFQGYESERTREIAKLALSKLFSNGTEKTINIETLKPESSEKVPMNKWFLPVLLLMEAVLLGTVLVFAMSISEKVERTQTAYMVTPGRALENLLGKVILFEILGLLFTYILTPLVVGMTADYLFLTFVIAIGSFFATSFALIFATYYDNMSQALFPMVAVALFFAFPMVSYLFPSFRPLFFKLIPTYPILLALRAATFPEYFGPVNLQSMLYPLIAGLVALWLATALYTKNARRG</sequence>
<dbReference type="STRING" id="1330330.IX53_08125"/>
<dbReference type="AlphaFoldDB" id="A0A0G2ZDZ9"/>
<gene>
    <name evidence="7" type="ORF">IX53_08125</name>
</gene>
<protein>
    <recommendedName>
        <fullName evidence="6">ABC-2 type transporter transmembrane domain-containing protein</fullName>
    </recommendedName>
</protein>
<dbReference type="PATRIC" id="fig|1330330.3.peg.1646"/>
<proteinExistence type="predicted"/>
<dbReference type="InterPro" id="IPR013525">
    <property type="entry name" value="ABC2_TM"/>
</dbReference>
<evidence type="ECO:0000256" key="5">
    <source>
        <dbReference type="SAM" id="Phobius"/>
    </source>
</evidence>
<dbReference type="GO" id="GO:0140359">
    <property type="term" value="F:ABC-type transporter activity"/>
    <property type="evidence" value="ECO:0007669"/>
    <property type="project" value="InterPro"/>
</dbReference>
<evidence type="ECO:0000313" key="8">
    <source>
        <dbReference type="Proteomes" id="UP000035159"/>
    </source>
</evidence>
<accession>A0A0G2ZDZ9</accession>
<name>A0A0G2ZDZ9_9BACT</name>
<feature type="domain" description="ABC-2 type transporter transmembrane" evidence="6">
    <location>
        <begin position="22"/>
        <end position="326"/>
    </location>
</feature>
<dbReference type="Pfam" id="PF12698">
    <property type="entry name" value="ABC2_membrane_3"/>
    <property type="match status" value="1"/>
</dbReference>
<keyword evidence="8" id="KW-1185">Reference proteome</keyword>
<evidence type="ECO:0000313" key="7">
    <source>
        <dbReference type="EMBL" id="AKI97784.1"/>
    </source>
</evidence>
<feature type="transmembrane region" description="Helical" evidence="5">
    <location>
        <begin position="311"/>
        <end position="330"/>
    </location>
</feature>
<dbReference type="KEGG" id="kpf:IX53_08125"/>
<dbReference type="Proteomes" id="UP000035159">
    <property type="component" value="Chromosome"/>
</dbReference>
<feature type="transmembrane region" description="Helical" evidence="5">
    <location>
        <begin position="149"/>
        <end position="173"/>
    </location>
</feature>
<comment type="subcellular location">
    <subcellularLocation>
        <location evidence="1">Membrane</location>
        <topology evidence="1">Multi-pass membrane protein</topology>
    </subcellularLocation>
</comment>
<evidence type="ECO:0000256" key="2">
    <source>
        <dbReference type="ARBA" id="ARBA00022692"/>
    </source>
</evidence>
<dbReference type="OrthoDB" id="43600at2"/>
<evidence type="ECO:0000256" key="1">
    <source>
        <dbReference type="ARBA" id="ARBA00004141"/>
    </source>
</evidence>
<dbReference type="EMBL" id="CP011232">
    <property type="protein sequence ID" value="AKI97784.1"/>
    <property type="molecule type" value="Genomic_DNA"/>
</dbReference>
<feature type="transmembrane region" description="Helical" evidence="5">
    <location>
        <begin position="194"/>
        <end position="217"/>
    </location>
</feature>
<evidence type="ECO:0000256" key="3">
    <source>
        <dbReference type="ARBA" id="ARBA00022989"/>
    </source>
</evidence>
<evidence type="ECO:0000259" key="6">
    <source>
        <dbReference type="Pfam" id="PF12698"/>
    </source>
</evidence>
<feature type="transmembrane region" description="Helical" evidence="5">
    <location>
        <begin position="20"/>
        <end position="40"/>
    </location>
</feature>
<feature type="transmembrane region" description="Helical" evidence="5">
    <location>
        <begin position="223"/>
        <end position="248"/>
    </location>
</feature>
<feature type="transmembrane region" description="Helical" evidence="5">
    <location>
        <begin position="255"/>
        <end position="274"/>
    </location>
</feature>
<evidence type="ECO:0000256" key="4">
    <source>
        <dbReference type="ARBA" id="ARBA00023136"/>
    </source>
</evidence>
<keyword evidence="3 5" id="KW-1133">Transmembrane helix</keyword>